<gene>
    <name evidence="12" type="ORF">AQPE_4745</name>
</gene>
<dbReference type="RefSeq" id="WP_318348693.1">
    <property type="nucleotide sequence ID" value="NZ_AP018694.1"/>
</dbReference>
<dbReference type="CDD" id="cd01991">
    <property type="entry name" value="Asn_synthase_B_C"/>
    <property type="match status" value="1"/>
</dbReference>
<keyword evidence="13" id="KW-1185">Reference proteome</keyword>
<dbReference type="InterPro" id="IPR029055">
    <property type="entry name" value="Ntn_hydrolases_N"/>
</dbReference>
<dbReference type="InterPro" id="IPR006426">
    <property type="entry name" value="Asn_synth_AEB"/>
</dbReference>
<dbReference type="InterPro" id="IPR001962">
    <property type="entry name" value="Asn_synthase"/>
</dbReference>
<dbReference type="EMBL" id="AP018694">
    <property type="protein sequence ID" value="BBE20551.1"/>
    <property type="molecule type" value="Genomic_DNA"/>
</dbReference>
<keyword evidence="4 9" id="KW-0547">Nucleotide-binding</keyword>
<dbReference type="SUPFAM" id="SSF56235">
    <property type="entry name" value="N-terminal nucleophile aminohydrolases (Ntn hydrolases)"/>
    <property type="match status" value="1"/>
</dbReference>
<dbReference type="Gene3D" id="3.60.20.10">
    <property type="entry name" value="Glutamine Phosphoribosylpyrophosphate, subunit 1, domain 1"/>
    <property type="match status" value="1"/>
</dbReference>
<evidence type="ECO:0000313" key="12">
    <source>
        <dbReference type="EMBL" id="BBE20551.1"/>
    </source>
</evidence>
<dbReference type="InterPro" id="IPR051786">
    <property type="entry name" value="ASN_synthetase/amidase"/>
</dbReference>
<dbReference type="GO" id="GO:0006529">
    <property type="term" value="P:asparagine biosynthetic process"/>
    <property type="evidence" value="ECO:0007669"/>
    <property type="project" value="UniProtKB-KW"/>
</dbReference>
<evidence type="ECO:0000313" key="13">
    <source>
        <dbReference type="Proteomes" id="UP001193389"/>
    </source>
</evidence>
<dbReference type="Pfam" id="PF00733">
    <property type="entry name" value="Asn_synthase"/>
    <property type="match status" value="1"/>
</dbReference>
<dbReference type="PANTHER" id="PTHR43284:SF1">
    <property type="entry name" value="ASPARAGINE SYNTHETASE"/>
    <property type="match status" value="1"/>
</dbReference>
<dbReference type="GO" id="GO:0004066">
    <property type="term" value="F:asparagine synthase (glutamine-hydrolyzing) activity"/>
    <property type="evidence" value="ECO:0007669"/>
    <property type="project" value="UniProtKB-EC"/>
</dbReference>
<dbReference type="Gene3D" id="3.40.50.620">
    <property type="entry name" value="HUPs"/>
    <property type="match status" value="1"/>
</dbReference>
<keyword evidence="8" id="KW-0028">Amino-acid biosynthesis</keyword>
<dbReference type="InterPro" id="IPR014729">
    <property type="entry name" value="Rossmann-like_a/b/a_fold"/>
</dbReference>
<evidence type="ECO:0000256" key="10">
    <source>
        <dbReference type="PIRSR" id="PIRSR001589-3"/>
    </source>
</evidence>
<evidence type="ECO:0000256" key="2">
    <source>
        <dbReference type="ARBA" id="ARBA00005752"/>
    </source>
</evidence>
<dbReference type="AlphaFoldDB" id="A0A5K7SG39"/>
<dbReference type="Proteomes" id="UP001193389">
    <property type="component" value="Chromosome"/>
</dbReference>
<comment type="catalytic activity">
    <reaction evidence="7">
        <text>L-aspartate + L-glutamine + ATP + H2O = L-asparagine + L-glutamate + AMP + diphosphate + H(+)</text>
        <dbReference type="Rhea" id="RHEA:12228"/>
        <dbReference type="ChEBI" id="CHEBI:15377"/>
        <dbReference type="ChEBI" id="CHEBI:15378"/>
        <dbReference type="ChEBI" id="CHEBI:29985"/>
        <dbReference type="ChEBI" id="CHEBI:29991"/>
        <dbReference type="ChEBI" id="CHEBI:30616"/>
        <dbReference type="ChEBI" id="CHEBI:33019"/>
        <dbReference type="ChEBI" id="CHEBI:58048"/>
        <dbReference type="ChEBI" id="CHEBI:58359"/>
        <dbReference type="ChEBI" id="CHEBI:456215"/>
        <dbReference type="EC" id="6.3.5.4"/>
    </reaction>
</comment>
<comment type="similarity">
    <text evidence="2">Belongs to the asparagine synthetase family.</text>
</comment>
<comment type="pathway">
    <text evidence="1">Amino-acid biosynthesis; L-asparagine biosynthesis; L-asparagine from L-aspartate (L-Gln route): step 1/1.</text>
</comment>
<protein>
    <recommendedName>
        <fullName evidence="3">asparagine synthase (glutamine-hydrolyzing)</fullName>
        <ecNumber evidence="3">6.3.5.4</ecNumber>
    </recommendedName>
</protein>
<evidence type="ECO:0000256" key="3">
    <source>
        <dbReference type="ARBA" id="ARBA00012737"/>
    </source>
</evidence>
<evidence type="ECO:0000256" key="1">
    <source>
        <dbReference type="ARBA" id="ARBA00005187"/>
    </source>
</evidence>
<reference evidence="12" key="1">
    <citation type="journal article" date="2020" name="Int. J. Syst. Evol. Microbiol.">
        <title>Aquipluma nitroreducens gen. nov. sp. nov., a novel facultatively anaerobic bacterium isolated from a freshwater lake.</title>
        <authorList>
            <person name="Watanabe M."/>
            <person name="Kojima H."/>
            <person name="Fukui M."/>
        </authorList>
    </citation>
    <scope>NUCLEOTIDE SEQUENCE</scope>
    <source>
        <strain evidence="12">MeG22</strain>
    </source>
</reference>
<dbReference type="PROSITE" id="PS51278">
    <property type="entry name" value="GATASE_TYPE_2"/>
    <property type="match status" value="1"/>
</dbReference>
<dbReference type="InterPro" id="IPR017932">
    <property type="entry name" value="GATase_2_dom"/>
</dbReference>
<dbReference type="CDD" id="cd00712">
    <property type="entry name" value="AsnB"/>
    <property type="match status" value="1"/>
</dbReference>
<keyword evidence="8" id="KW-0061">Asparagine biosynthesis</keyword>
<evidence type="ECO:0000256" key="6">
    <source>
        <dbReference type="ARBA" id="ARBA00022962"/>
    </source>
</evidence>
<evidence type="ECO:0000256" key="4">
    <source>
        <dbReference type="ARBA" id="ARBA00022741"/>
    </source>
</evidence>
<evidence type="ECO:0000256" key="8">
    <source>
        <dbReference type="PIRSR" id="PIRSR001589-1"/>
    </source>
</evidence>
<dbReference type="EC" id="6.3.5.4" evidence="3"/>
<dbReference type="GO" id="GO:0005829">
    <property type="term" value="C:cytosol"/>
    <property type="evidence" value="ECO:0007669"/>
    <property type="project" value="TreeGrafter"/>
</dbReference>
<keyword evidence="5 9" id="KW-0067">ATP-binding</keyword>
<evidence type="ECO:0000259" key="11">
    <source>
        <dbReference type="PROSITE" id="PS51278"/>
    </source>
</evidence>
<dbReference type="InterPro" id="IPR033738">
    <property type="entry name" value="AsnB_N"/>
</dbReference>
<sequence length="659" mass="75447">MCGIAGIYNYHSSKEPSTEQNVKKMLSMINHRGPDESGVYLDENLGIGNVRLSIIDLSSGQQPMCDETGRYWIVYNGEIFNYLELKLKLESTGVRFKTNCDTEVVIQMYAKYGSECLTQFNGQFAFCIWDRNKKEMFLARDRVGIRPLFYWSQNKTFAFCSEIKGLFTLNQIERSLDQESLAQIFTFWTTLAPKTPFKNIVELQPGHFMKVNSNGIQIQKYWNMNFTSGKEAQDRSFSESIEELDELLHDAVKIRLRADVPVGAYLSGGLDSSVTTAYIKDIDSNILNTFSIGFTDKTYDETAFQLEAAKFFGTNHTAFSCTSEELAENFAETIWHTEFPILRTSPTPMFLLSKKVRESNIKVVITGEGADEFLGGYNIFKEAKIRRFWANEPNSTARPKLLTKLYPYIPLLKDSPDLALKMFFGYKLKETEDPLYSHLLRWHNTSRLKSFFTDDFAPSLDKSDPINIVYNNLPENFGTWSDLSKSQFLEANIFMSGYLLSSQGDRMAMGNSVEGRYPFLDYRVIEFCNQLPDNYKLNGLNEKFILKKLSIGKIPDSITSRSKQAYRAPISNLITQKSTSYLKDMLSDESLRTYGIFNPEKVKNLLAKIETHGLISEIDQMAIVGILSTQILYKKFIQEPVIANVENLKNYRIIDQSKL</sequence>
<dbReference type="PIRSF" id="PIRSF001589">
    <property type="entry name" value="Asn_synthetase_glu-h"/>
    <property type="match status" value="1"/>
</dbReference>
<name>A0A5K7SG39_9BACT</name>
<proteinExistence type="inferred from homology"/>
<feature type="active site" description="For GATase activity" evidence="8">
    <location>
        <position position="2"/>
    </location>
</feature>
<accession>A0A5K7SG39</accession>
<dbReference type="SUPFAM" id="SSF52402">
    <property type="entry name" value="Adenine nucleotide alpha hydrolases-like"/>
    <property type="match status" value="1"/>
</dbReference>
<dbReference type="KEGG" id="anf:AQPE_4745"/>
<dbReference type="PANTHER" id="PTHR43284">
    <property type="entry name" value="ASPARAGINE SYNTHETASE (GLUTAMINE-HYDROLYZING)"/>
    <property type="match status" value="1"/>
</dbReference>
<organism evidence="12 13">
    <name type="scientific">Aquipluma nitroreducens</name>
    <dbReference type="NCBI Taxonomy" id="2010828"/>
    <lineage>
        <taxon>Bacteria</taxon>
        <taxon>Pseudomonadati</taxon>
        <taxon>Bacteroidota</taxon>
        <taxon>Bacteroidia</taxon>
        <taxon>Marinilabiliales</taxon>
        <taxon>Prolixibacteraceae</taxon>
        <taxon>Aquipluma</taxon>
    </lineage>
</organism>
<feature type="domain" description="Glutamine amidotransferase type-2" evidence="11">
    <location>
        <begin position="2"/>
        <end position="214"/>
    </location>
</feature>
<keyword evidence="6 8" id="KW-0315">Glutamine amidotransferase</keyword>
<evidence type="ECO:0000256" key="9">
    <source>
        <dbReference type="PIRSR" id="PIRSR001589-2"/>
    </source>
</evidence>
<evidence type="ECO:0000256" key="5">
    <source>
        <dbReference type="ARBA" id="ARBA00022840"/>
    </source>
</evidence>
<evidence type="ECO:0000256" key="7">
    <source>
        <dbReference type="ARBA" id="ARBA00048741"/>
    </source>
</evidence>
<feature type="binding site" evidence="9">
    <location>
        <position position="101"/>
    </location>
    <ligand>
        <name>L-glutamine</name>
        <dbReference type="ChEBI" id="CHEBI:58359"/>
    </ligand>
</feature>
<feature type="site" description="Important for beta-aspartyl-AMP intermediate formation" evidence="10">
    <location>
        <position position="368"/>
    </location>
</feature>
<feature type="binding site" evidence="9">
    <location>
        <position position="292"/>
    </location>
    <ligand>
        <name>ATP</name>
        <dbReference type="ChEBI" id="CHEBI:30616"/>
    </ligand>
</feature>
<dbReference type="GO" id="GO:0005524">
    <property type="term" value="F:ATP binding"/>
    <property type="evidence" value="ECO:0007669"/>
    <property type="project" value="UniProtKB-KW"/>
</dbReference>
<dbReference type="NCBIfam" id="TIGR01536">
    <property type="entry name" value="asn_synth_AEB"/>
    <property type="match status" value="1"/>
</dbReference>
<dbReference type="Pfam" id="PF13537">
    <property type="entry name" value="GATase_7"/>
    <property type="match status" value="1"/>
</dbReference>